<dbReference type="EMBL" id="JBBMFN010000006">
    <property type="protein sequence ID" value="MEQ2465002.1"/>
    <property type="molecule type" value="Genomic_DNA"/>
</dbReference>
<dbReference type="RefSeq" id="WP_349204392.1">
    <property type="nucleotide sequence ID" value="NZ_JBBMFN010000006.1"/>
</dbReference>
<dbReference type="InterPro" id="IPR031107">
    <property type="entry name" value="Small_HSP"/>
</dbReference>
<evidence type="ECO:0000256" key="2">
    <source>
        <dbReference type="RuleBase" id="RU003616"/>
    </source>
</evidence>
<dbReference type="InterPro" id="IPR008978">
    <property type="entry name" value="HSP20-like_chaperone"/>
</dbReference>
<protein>
    <submittedName>
        <fullName evidence="4">Hsp20/alpha crystallin family protein</fullName>
    </submittedName>
</protein>
<dbReference type="PANTHER" id="PTHR11527">
    <property type="entry name" value="HEAT-SHOCK PROTEIN 20 FAMILY MEMBER"/>
    <property type="match status" value="1"/>
</dbReference>
<evidence type="ECO:0000313" key="5">
    <source>
        <dbReference type="Proteomes" id="UP001465426"/>
    </source>
</evidence>
<evidence type="ECO:0000313" key="4">
    <source>
        <dbReference type="EMBL" id="MEQ2465002.1"/>
    </source>
</evidence>
<name>A0ABV1EY12_9BACI</name>
<dbReference type="Pfam" id="PF00011">
    <property type="entry name" value="HSP20"/>
    <property type="match status" value="1"/>
</dbReference>
<keyword evidence="5" id="KW-1185">Reference proteome</keyword>
<gene>
    <name evidence="4" type="ORF">WMO63_04860</name>
</gene>
<evidence type="ECO:0000259" key="3">
    <source>
        <dbReference type="PROSITE" id="PS01031"/>
    </source>
</evidence>
<dbReference type="SUPFAM" id="SSF49764">
    <property type="entry name" value="HSP20-like chaperones"/>
    <property type="match status" value="1"/>
</dbReference>
<dbReference type="Gene3D" id="2.60.40.790">
    <property type="match status" value="1"/>
</dbReference>
<reference evidence="4 5" key="1">
    <citation type="submission" date="2024-03" db="EMBL/GenBank/DDBJ databases">
        <title>Human intestinal bacterial collection.</title>
        <authorList>
            <person name="Pauvert C."/>
            <person name="Hitch T.C.A."/>
            <person name="Clavel T."/>
        </authorList>
    </citation>
    <scope>NUCLEOTIDE SEQUENCE [LARGE SCALE GENOMIC DNA]</scope>
    <source>
        <strain evidence="4 5">CLA-SR-H024</strain>
    </source>
</reference>
<dbReference type="PROSITE" id="PS01031">
    <property type="entry name" value="SHSP"/>
    <property type="match status" value="1"/>
</dbReference>
<evidence type="ECO:0000256" key="1">
    <source>
        <dbReference type="PROSITE-ProRule" id="PRU00285"/>
    </source>
</evidence>
<comment type="caution">
    <text evidence="4">The sequence shown here is derived from an EMBL/GenBank/DDBJ whole genome shotgun (WGS) entry which is preliminary data.</text>
</comment>
<sequence>MSSNFPIDPNKKEKNPQVLNGFMRSMNQFFQEKPVKNFLQQMDEFFSNPFPNMAFPVSVNETESATIIKAELPGINKEQIQLDIFDHHLTISVNHQDIITEENTKTKTFHTSQTFKKSSRTIAFPHPIDEKKVKASYQNGLLIIKVPKQKGKKIMIEDQSS</sequence>
<dbReference type="InterPro" id="IPR002068">
    <property type="entry name" value="A-crystallin/Hsp20_dom"/>
</dbReference>
<organism evidence="4 5">
    <name type="scientific">Niallia hominis</name>
    <dbReference type="NCBI Taxonomy" id="3133173"/>
    <lineage>
        <taxon>Bacteria</taxon>
        <taxon>Bacillati</taxon>
        <taxon>Bacillota</taxon>
        <taxon>Bacilli</taxon>
        <taxon>Bacillales</taxon>
        <taxon>Bacillaceae</taxon>
        <taxon>Niallia</taxon>
    </lineage>
</organism>
<dbReference type="Proteomes" id="UP001465426">
    <property type="component" value="Unassembled WGS sequence"/>
</dbReference>
<accession>A0ABV1EY12</accession>
<proteinExistence type="inferred from homology"/>
<feature type="domain" description="SHSP" evidence="3">
    <location>
        <begin position="48"/>
        <end position="161"/>
    </location>
</feature>
<dbReference type="CDD" id="cd06464">
    <property type="entry name" value="ACD_sHsps-like"/>
    <property type="match status" value="1"/>
</dbReference>
<comment type="similarity">
    <text evidence="1 2">Belongs to the small heat shock protein (HSP20) family.</text>
</comment>